<name>A0A8H6HWS8_9AGAR</name>
<dbReference type="InterPro" id="IPR035992">
    <property type="entry name" value="Ricin_B-like_lectins"/>
</dbReference>
<comment type="caution">
    <text evidence="1">The sequence shown here is derived from an EMBL/GenBank/DDBJ whole genome shotgun (WGS) entry which is preliminary data.</text>
</comment>
<sequence>VLVATSHKSQHTILKSSSQVPLPSHLNRHTFLSNYQVINMGFNDPQVIKNIAFGNRVADLKADEINAPVIGWTFNGGANQQWTLEPEHGKEYKISTTAAGNIVYVSSKEPAAGDNLTVGGESSVYTVQEYNGFYHISIHTEDGTILYWTLSNAANGTKITLKPANNTVNQLWALNAAT</sequence>
<evidence type="ECO:0000313" key="1">
    <source>
        <dbReference type="EMBL" id="KAF6754650.1"/>
    </source>
</evidence>
<dbReference type="OrthoDB" id="2820732at2759"/>
<protein>
    <recommendedName>
        <fullName evidence="3">Ricin B lectin domain-containing protein</fullName>
    </recommendedName>
</protein>
<dbReference type="Gene3D" id="2.80.10.50">
    <property type="match status" value="1"/>
</dbReference>
<gene>
    <name evidence="1" type="ORF">DFP72DRAFT_1124216</name>
</gene>
<keyword evidence="2" id="KW-1185">Reference proteome</keyword>
<organism evidence="1 2">
    <name type="scientific">Ephemerocybe angulata</name>
    <dbReference type="NCBI Taxonomy" id="980116"/>
    <lineage>
        <taxon>Eukaryota</taxon>
        <taxon>Fungi</taxon>
        <taxon>Dikarya</taxon>
        <taxon>Basidiomycota</taxon>
        <taxon>Agaricomycotina</taxon>
        <taxon>Agaricomycetes</taxon>
        <taxon>Agaricomycetidae</taxon>
        <taxon>Agaricales</taxon>
        <taxon>Agaricineae</taxon>
        <taxon>Psathyrellaceae</taxon>
        <taxon>Ephemerocybe</taxon>
    </lineage>
</organism>
<evidence type="ECO:0000313" key="2">
    <source>
        <dbReference type="Proteomes" id="UP000521943"/>
    </source>
</evidence>
<dbReference type="AlphaFoldDB" id="A0A8H6HWS8"/>
<reference evidence="1 2" key="1">
    <citation type="submission" date="2020-07" db="EMBL/GenBank/DDBJ databases">
        <title>Comparative genomics of pyrophilous fungi reveals a link between fire events and developmental genes.</title>
        <authorList>
            <consortium name="DOE Joint Genome Institute"/>
            <person name="Steindorff A.S."/>
            <person name="Carver A."/>
            <person name="Calhoun S."/>
            <person name="Stillman K."/>
            <person name="Liu H."/>
            <person name="Lipzen A."/>
            <person name="Pangilinan J."/>
            <person name="Labutti K."/>
            <person name="Bruns T.D."/>
            <person name="Grigoriev I.V."/>
        </authorList>
    </citation>
    <scope>NUCLEOTIDE SEQUENCE [LARGE SCALE GENOMIC DNA]</scope>
    <source>
        <strain evidence="1 2">CBS 144469</strain>
    </source>
</reference>
<evidence type="ECO:0008006" key="3">
    <source>
        <dbReference type="Google" id="ProtNLM"/>
    </source>
</evidence>
<accession>A0A8H6HWS8</accession>
<dbReference type="SUPFAM" id="SSF50370">
    <property type="entry name" value="Ricin B-like lectins"/>
    <property type="match status" value="1"/>
</dbReference>
<feature type="non-terminal residue" evidence="1">
    <location>
        <position position="178"/>
    </location>
</feature>
<dbReference type="EMBL" id="JACGCI010000033">
    <property type="protein sequence ID" value="KAF6754650.1"/>
    <property type="molecule type" value="Genomic_DNA"/>
</dbReference>
<proteinExistence type="predicted"/>
<dbReference type="Proteomes" id="UP000521943">
    <property type="component" value="Unassembled WGS sequence"/>
</dbReference>